<sequence length="104" mass="11683">MAVSLSEVKAALRIDTDFDDKLLEKYIDAAADTLISAVGDEVEGFYDDNPIFDVAVMRLVDHYYKNRSATSNGVEVRDIPFGITPSIIQLKGKYLRQLQKQEGR</sequence>
<evidence type="ECO:0008006" key="3">
    <source>
        <dbReference type="Google" id="ProtNLM"/>
    </source>
</evidence>
<dbReference type="Proteomes" id="UP000075430">
    <property type="component" value="Unassembled WGS sequence"/>
</dbReference>
<dbReference type="InterPro" id="IPR021146">
    <property type="entry name" value="Phage_gp6-like_head-tail"/>
</dbReference>
<dbReference type="CDD" id="cd08054">
    <property type="entry name" value="gp6"/>
    <property type="match status" value="1"/>
</dbReference>
<dbReference type="Pfam" id="PF05135">
    <property type="entry name" value="Phage_connect_1"/>
    <property type="match status" value="1"/>
</dbReference>
<name>A0A150F3J6_9BACI</name>
<dbReference type="STRING" id="1793963.AXI58_03325"/>
<proteinExistence type="predicted"/>
<dbReference type="Gene3D" id="1.10.3230.30">
    <property type="entry name" value="Phage gp6-like head-tail connector protein"/>
    <property type="match status" value="1"/>
</dbReference>
<dbReference type="NCBIfam" id="TIGR01560">
    <property type="entry name" value="put_DNA_pack"/>
    <property type="match status" value="1"/>
</dbReference>
<organism evidence="1 2">
    <name type="scientific">Bacillus nakamurai</name>
    <dbReference type="NCBI Taxonomy" id="1793963"/>
    <lineage>
        <taxon>Bacteria</taxon>
        <taxon>Bacillati</taxon>
        <taxon>Bacillota</taxon>
        <taxon>Bacilli</taxon>
        <taxon>Bacillales</taxon>
        <taxon>Bacillaceae</taxon>
        <taxon>Bacillus</taxon>
    </lineage>
</organism>
<dbReference type="InterPro" id="IPR006450">
    <property type="entry name" value="Phage_HK97_gp6-like"/>
</dbReference>
<dbReference type="EMBL" id="LSBA01000036">
    <property type="protein sequence ID" value="KXZ15303.1"/>
    <property type="molecule type" value="Genomic_DNA"/>
</dbReference>
<dbReference type="AlphaFoldDB" id="A0A150F3J6"/>
<comment type="caution">
    <text evidence="1">The sequence shown here is derived from an EMBL/GenBank/DDBJ whole genome shotgun (WGS) entry which is preliminary data.</text>
</comment>
<protein>
    <recommendedName>
        <fullName evidence="3">DNA-packaging protein</fullName>
    </recommendedName>
</protein>
<accession>A0A150F3J6</accession>
<keyword evidence="2" id="KW-1185">Reference proteome</keyword>
<evidence type="ECO:0000313" key="1">
    <source>
        <dbReference type="EMBL" id="KXZ15303.1"/>
    </source>
</evidence>
<evidence type="ECO:0000313" key="2">
    <source>
        <dbReference type="Proteomes" id="UP000075430"/>
    </source>
</evidence>
<reference evidence="2" key="1">
    <citation type="submission" date="2016-02" db="EMBL/GenBank/DDBJ databases">
        <authorList>
            <person name="Dunlap C."/>
        </authorList>
    </citation>
    <scope>NUCLEOTIDE SEQUENCE [LARGE SCALE GENOMIC DNA]</scope>
    <source>
        <strain evidence="2">NRRL B-41092</strain>
    </source>
</reference>
<gene>
    <name evidence="1" type="ORF">AXI58_03325</name>
</gene>
<dbReference type="RefSeq" id="WP_061522958.1">
    <property type="nucleotide sequence ID" value="NZ_JAJJBV010000018.1"/>
</dbReference>
<dbReference type="OrthoDB" id="2309126at2"/>